<evidence type="ECO:0000313" key="1">
    <source>
        <dbReference type="EnsemblMetazoa" id="SCAU001022-PA"/>
    </source>
</evidence>
<gene>
    <name evidence="1" type="primary">106084852</name>
</gene>
<dbReference type="AlphaFoldDB" id="A0A1I8NQ05"/>
<reference evidence="1" key="1">
    <citation type="submission" date="2020-05" db="UniProtKB">
        <authorList>
            <consortium name="EnsemblMetazoa"/>
        </authorList>
    </citation>
    <scope>IDENTIFICATION</scope>
    <source>
        <strain evidence="1">USDA</strain>
    </source>
</reference>
<name>A0A1I8NQ05_STOCA</name>
<proteinExistence type="predicted"/>
<dbReference type="OrthoDB" id="7731029at2759"/>
<dbReference type="VEuPathDB" id="VectorBase:SCAU001022"/>
<keyword evidence="2" id="KW-1185">Reference proteome</keyword>
<evidence type="ECO:0000313" key="2">
    <source>
        <dbReference type="Proteomes" id="UP000095300"/>
    </source>
</evidence>
<dbReference type="EnsemblMetazoa" id="SCAU001022-RA">
    <property type="protein sequence ID" value="SCAU001022-PA"/>
    <property type="gene ID" value="SCAU001022"/>
</dbReference>
<organism evidence="1 2">
    <name type="scientific">Stomoxys calcitrans</name>
    <name type="common">Stable fly</name>
    <name type="synonym">Conops calcitrans</name>
    <dbReference type="NCBI Taxonomy" id="35570"/>
    <lineage>
        <taxon>Eukaryota</taxon>
        <taxon>Metazoa</taxon>
        <taxon>Ecdysozoa</taxon>
        <taxon>Arthropoda</taxon>
        <taxon>Hexapoda</taxon>
        <taxon>Insecta</taxon>
        <taxon>Pterygota</taxon>
        <taxon>Neoptera</taxon>
        <taxon>Endopterygota</taxon>
        <taxon>Diptera</taxon>
        <taxon>Brachycera</taxon>
        <taxon>Muscomorpha</taxon>
        <taxon>Muscoidea</taxon>
        <taxon>Muscidae</taxon>
        <taxon>Stomoxys</taxon>
    </lineage>
</organism>
<dbReference type="Proteomes" id="UP000095300">
    <property type="component" value="Unassembled WGS sequence"/>
</dbReference>
<sequence>MDLLKEINDKFLALEAEIDSKLESVKREEDKWERNNAMCMEKKAQQDQALKILTYEQALVRNSNLLKSLEMTKARLRSRSTYSPVEQILEKTLTNYKIDLQTSQQEEGIHRRLTENIYDTVGA</sequence>
<protein>
    <submittedName>
        <fullName evidence="1">Uncharacterized protein</fullName>
    </submittedName>
</protein>
<accession>A0A1I8NQ05</accession>
<dbReference type="KEGG" id="scac:106084852"/>